<keyword evidence="4" id="KW-0238">DNA-binding</keyword>
<keyword evidence="1" id="KW-0597">Phosphoprotein</keyword>
<dbReference type="SUPFAM" id="SSF52172">
    <property type="entry name" value="CheY-like"/>
    <property type="match status" value="1"/>
</dbReference>
<dbReference type="GO" id="GO:0005829">
    <property type="term" value="C:cytosol"/>
    <property type="evidence" value="ECO:0007669"/>
    <property type="project" value="TreeGrafter"/>
</dbReference>
<dbReference type="AlphaFoldDB" id="A0A645ECW9"/>
<dbReference type="GO" id="GO:0000156">
    <property type="term" value="F:phosphorelay response regulator activity"/>
    <property type="evidence" value="ECO:0007669"/>
    <property type="project" value="TreeGrafter"/>
</dbReference>
<dbReference type="Pfam" id="PF00072">
    <property type="entry name" value="Response_reg"/>
    <property type="match status" value="1"/>
</dbReference>
<dbReference type="PROSITE" id="PS51755">
    <property type="entry name" value="OMPR_PHOB"/>
    <property type="match status" value="1"/>
</dbReference>
<dbReference type="InterPro" id="IPR036388">
    <property type="entry name" value="WH-like_DNA-bd_sf"/>
</dbReference>
<dbReference type="GO" id="GO:0006355">
    <property type="term" value="P:regulation of DNA-templated transcription"/>
    <property type="evidence" value="ECO:0007669"/>
    <property type="project" value="InterPro"/>
</dbReference>
<dbReference type="SUPFAM" id="SSF46894">
    <property type="entry name" value="C-terminal effector domain of the bipartite response regulators"/>
    <property type="match status" value="1"/>
</dbReference>
<dbReference type="SMART" id="SM00862">
    <property type="entry name" value="Trans_reg_C"/>
    <property type="match status" value="1"/>
</dbReference>
<dbReference type="InterPro" id="IPR011006">
    <property type="entry name" value="CheY-like_superfamily"/>
</dbReference>
<gene>
    <name evidence="8" type="primary">regX3_51</name>
    <name evidence="8" type="ORF">SDC9_145781</name>
</gene>
<keyword evidence="5" id="KW-0804">Transcription</keyword>
<protein>
    <submittedName>
        <fullName evidence="8">Sensory transduction protein regX3</fullName>
    </submittedName>
</protein>
<evidence type="ECO:0000256" key="1">
    <source>
        <dbReference type="ARBA" id="ARBA00022553"/>
    </source>
</evidence>
<accession>A0A645ECW9</accession>
<evidence type="ECO:0000256" key="5">
    <source>
        <dbReference type="ARBA" id="ARBA00023163"/>
    </source>
</evidence>
<dbReference type="CDD" id="cd00383">
    <property type="entry name" value="trans_reg_C"/>
    <property type="match status" value="1"/>
</dbReference>
<dbReference type="PROSITE" id="PS50110">
    <property type="entry name" value="RESPONSE_REGULATORY"/>
    <property type="match status" value="1"/>
</dbReference>
<dbReference type="InterPro" id="IPR016032">
    <property type="entry name" value="Sig_transdc_resp-reg_C-effctor"/>
</dbReference>
<dbReference type="Pfam" id="PF00486">
    <property type="entry name" value="Trans_reg_C"/>
    <property type="match status" value="1"/>
</dbReference>
<proteinExistence type="predicted"/>
<dbReference type="GO" id="GO:0000976">
    <property type="term" value="F:transcription cis-regulatory region binding"/>
    <property type="evidence" value="ECO:0007669"/>
    <property type="project" value="TreeGrafter"/>
</dbReference>
<dbReference type="PANTHER" id="PTHR48111">
    <property type="entry name" value="REGULATOR OF RPOS"/>
    <property type="match status" value="1"/>
</dbReference>
<dbReference type="Gene3D" id="1.10.10.10">
    <property type="entry name" value="Winged helix-like DNA-binding domain superfamily/Winged helix DNA-binding domain"/>
    <property type="match status" value="1"/>
</dbReference>
<feature type="domain" description="OmpR/PhoB-type" evidence="7">
    <location>
        <begin position="76"/>
        <end position="172"/>
    </location>
</feature>
<reference evidence="8" key="1">
    <citation type="submission" date="2019-08" db="EMBL/GenBank/DDBJ databases">
        <authorList>
            <person name="Kucharzyk K."/>
            <person name="Murdoch R.W."/>
            <person name="Higgins S."/>
            <person name="Loffler F."/>
        </authorList>
    </citation>
    <scope>NUCLEOTIDE SEQUENCE</scope>
</reference>
<feature type="domain" description="Response regulatory" evidence="6">
    <location>
        <begin position="1"/>
        <end position="66"/>
    </location>
</feature>
<evidence type="ECO:0000259" key="7">
    <source>
        <dbReference type="PROSITE" id="PS51755"/>
    </source>
</evidence>
<sequence length="174" mass="19352">MLPDGDGLQVLKELRASRLTVKIPVMMLTAKGTEFDKVTGLDMGADDYLPKPFGMMELVARVRSLLRRVEPQDEKTEEYTVGDLFVSVPRHLVTVEGAPIVLTLKEFEVLTYLLRNPGIVLTRDQIMSGVWGYDFDGESRTVDVHIRTLRSKLGACADLIETVRGVGYRIGGTP</sequence>
<dbReference type="EMBL" id="VSSQ01044736">
    <property type="protein sequence ID" value="MPM98593.1"/>
    <property type="molecule type" value="Genomic_DNA"/>
</dbReference>
<name>A0A645ECW9_9ZZZZ</name>
<evidence type="ECO:0000259" key="6">
    <source>
        <dbReference type="PROSITE" id="PS50110"/>
    </source>
</evidence>
<keyword evidence="2" id="KW-0902">Two-component regulatory system</keyword>
<evidence type="ECO:0000256" key="3">
    <source>
        <dbReference type="ARBA" id="ARBA00023015"/>
    </source>
</evidence>
<evidence type="ECO:0000256" key="4">
    <source>
        <dbReference type="ARBA" id="ARBA00023125"/>
    </source>
</evidence>
<keyword evidence="3" id="KW-0805">Transcription regulation</keyword>
<dbReference type="Gene3D" id="3.40.50.2300">
    <property type="match status" value="1"/>
</dbReference>
<dbReference type="FunFam" id="1.10.10.10:FF:000018">
    <property type="entry name" value="DNA-binding response regulator ResD"/>
    <property type="match status" value="1"/>
</dbReference>
<dbReference type="PANTHER" id="PTHR48111:SF1">
    <property type="entry name" value="TWO-COMPONENT RESPONSE REGULATOR ORR33"/>
    <property type="match status" value="1"/>
</dbReference>
<evidence type="ECO:0000256" key="2">
    <source>
        <dbReference type="ARBA" id="ARBA00023012"/>
    </source>
</evidence>
<evidence type="ECO:0000313" key="8">
    <source>
        <dbReference type="EMBL" id="MPM98593.1"/>
    </source>
</evidence>
<dbReference type="InterPro" id="IPR001867">
    <property type="entry name" value="OmpR/PhoB-type_DNA-bd"/>
</dbReference>
<dbReference type="InterPro" id="IPR001789">
    <property type="entry name" value="Sig_transdc_resp-reg_receiver"/>
</dbReference>
<dbReference type="InterPro" id="IPR039420">
    <property type="entry name" value="WalR-like"/>
</dbReference>
<organism evidence="8">
    <name type="scientific">bioreactor metagenome</name>
    <dbReference type="NCBI Taxonomy" id="1076179"/>
    <lineage>
        <taxon>unclassified sequences</taxon>
        <taxon>metagenomes</taxon>
        <taxon>ecological metagenomes</taxon>
    </lineage>
</organism>
<dbReference type="GO" id="GO:0032993">
    <property type="term" value="C:protein-DNA complex"/>
    <property type="evidence" value="ECO:0007669"/>
    <property type="project" value="TreeGrafter"/>
</dbReference>
<comment type="caution">
    <text evidence="8">The sequence shown here is derived from an EMBL/GenBank/DDBJ whole genome shotgun (WGS) entry which is preliminary data.</text>
</comment>